<feature type="coiled-coil region" evidence="1">
    <location>
        <begin position="33"/>
        <end position="67"/>
    </location>
</feature>
<dbReference type="AlphaFoldDB" id="A0AAD9RE47"/>
<evidence type="ECO:0000313" key="3">
    <source>
        <dbReference type="Proteomes" id="UP001258017"/>
    </source>
</evidence>
<dbReference type="Proteomes" id="UP001258017">
    <property type="component" value="Unassembled WGS sequence"/>
</dbReference>
<reference evidence="2" key="2">
    <citation type="journal article" date="2023" name="Commun. Biol.">
        <title>Intrasexual cuticular hydrocarbon dimorphism in a wasp sheds light on hydrocarbon biosynthesis genes in Hymenoptera.</title>
        <authorList>
            <person name="Moris V.C."/>
            <person name="Podsiadlowski L."/>
            <person name="Martin S."/>
            <person name="Oeyen J.P."/>
            <person name="Donath A."/>
            <person name="Petersen M."/>
            <person name="Wilbrandt J."/>
            <person name="Misof B."/>
            <person name="Liedtke D."/>
            <person name="Thamm M."/>
            <person name="Scheiner R."/>
            <person name="Schmitt T."/>
            <person name="Niehuis O."/>
        </authorList>
    </citation>
    <scope>NUCLEOTIDE SEQUENCE</scope>
    <source>
        <strain evidence="2">GBR_01_08_01A</strain>
    </source>
</reference>
<reference evidence="2" key="1">
    <citation type="submission" date="2021-08" db="EMBL/GenBank/DDBJ databases">
        <authorList>
            <person name="Misof B."/>
            <person name="Oliver O."/>
            <person name="Podsiadlowski L."/>
            <person name="Donath A."/>
            <person name="Peters R."/>
            <person name="Mayer C."/>
            <person name="Rust J."/>
            <person name="Gunkel S."/>
            <person name="Lesny P."/>
            <person name="Martin S."/>
            <person name="Oeyen J.P."/>
            <person name="Petersen M."/>
            <person name="Panagiotis P."/>
            <person name="Wilbrandt J."/>
            <person name="Tanja T."/>
        </authorList>
    </citation>
    <scope>NUCLEOTIDE SEQUENCE</scope>
    <source>
        <strain evidence="2">GBR_01_08_01A</strain>
        <tissue evidence="2">Thorax + abdomen</tissue>
    </source>
</reference>
<proteinExistence type="predicted"/>
<accession>A0AAD9RE47</accession>
<sequence length="94" mass="10766">MCENCTKNEETIIELQELVKKQTSELNAIKIIKNKTDIEFETLKGEKEILEENNKKSVEKISKLEESIKNNIIIEDTEKNTDTVDENDIVIGGL</sequence>
<keyword evidence="3" id="KW-1185">Reference proteome</keyword>
<dbReference type="EMBL" id="JAIFRP010003095">
    <property type="protein sequence ID" value="KAK2577658.1"/>
    <property type="molecule type" value="Genomic_DNA"/>
</dbReference>
<protein>
    <submittedName>
        <fullName evidence="2">Uncharacterized protein</fullName>
    </submittedName>
</protein>
<keyword evidence="1" id="KW-0175">Coiled coil</keyword>
<gene>
    <name evidence="2" type="ORF">KPH14_000848</name>
</gene>
<evidence type="ECO:0000313" key="2">
    <source>
        <dbReference type="EMBL" id="KAK2577658.1"/>
    </source>
</evidence>
<evidence type="ECO:0000256" key="1">
    <source>
        <dbReference type="SAM" id="Coils"/>
    </source>
</evidence>
<name>A0AAD9RE47_9HYME</name>
<organism evidence="2 3">
    <name type="scientific">Odynerus spinipes</name>
    <dbReference type="NCBI Taxonomy" id="1348599"/>
    <lineage>
        <taxon>Eukaryota</taxon>
        <taxon>Metazoa</taxon>
        <taxon>Ecdysozoa</taxon>
        <taxon>Arthropoda</taxon>
        <taxon>Hexapoda</taxon>
        <taxon>Insecta</taxon>
        <taxon>Pterygota</taxon>
        <taxon>Neoptera</taxon>
        <taxon>Endopterygota</taxon>
        <taxon>Hymenoptera</taxon>
        <taxon>Apocrita</taxon>
        <taxon>Aculeata</taxon>
        <taxon>Vespoidea</taxon>
        <taxon>Vespidae</taxon>
        <taxon>Eumeninae</taxon>
        <taxon>Odynerus</taxon>
    </lineage>
</organism>
<comment type="caution">
    <text evidence="2">The sequence shown here is derived from an EMBL/GenBank/DDBJ whole genome shotgun (WGS) entry which is preliminary data.</text>
</comment>